<keyword evidence="4" id="KW-1185">Reference proteome</keyword>
<dbReference type="SUPFAM" id="SSF54373">
    <property type="entry name" value="FAD-linked reductases, C-terminal domain"/>
    <property type="match status" value="1"/>
</dbReference>
<dbReference type="AlphaFoldDB" id="A0A3G8XUR7"/>
<dbReference type="PANTHER" id="PTHR43563:SF14">
    <property type="entry name" value="AMINE OXIDASE"/>
    <property type="match status" value="1"/>
</dbReference>
<dbReference type="KEGG" id="ccas:EIB73_01380"/>
<reference evidence="4" key="1">
    <citation type="submission" date="2018-11" db="EMBL/GenBank/DDBJ databases">
        <title>Proposal to divide the Flavobacteriaceae and reorganize its genera based on Amino Acid Identity values calculated from whole genome sequences.</title>
        <authorList>
            <person name="Nicholson A.C."/>
            <person name="Gulvik C.A."/>
            <person name="Whitney A.M."/>
            <person name="Humrighouse B.W."/>
            <person name="Bell M."/>
            <person name="Holmes B."/>
            <person name="Steigerwalt A.G."/>
            <person name="Villarma A."/>
            <person name="Sheth M."/>
            <person name="Batra D."/>
            <person name="Pryor J."/>
            <person name="Bernardet J.-F."/>
            <person name="Hugo C."/>
            <person name="Kampfer P."/>
            <person name="Newman J.D."/>
            <person name="McQuiston J.R."/>
        </authorList>
    </citation>
    <scope>NUCLEOTIDE SEQUENCE [LARGE SCALE GENOMIC DNA]</scope>
    <source>
        <strain evidence="4">G0081</strain>
    </source>
</reference>
<evidence type="ECO:0000256" key="1">
    <source>
        <dbReference type="ARBA" id="ARBA00005995"/>
    </source>
</evidence>
<name>A0A3G8XUR7_9FLAO</name>
<dbReference type="InterPro" id="IPR002937">
    <property type="entry name" value="Amino_oxidase"/>
</dbReference>
<dbReference type="Gene3D" id="3.50.50.60">
    <property type="entry name" value="FAD/NAD(P)-binding domain"/>
    <property type="match status" value="2"/>
</dbReference>
<dbReference type="GO" id="GO:0016491">
    <property type="term" value="F:oxidoreductase activity"/>
    <property type="evidence" value="ECO:0007669"/>
    <property type="project" value="InterPro"/>
</dbReference>
<feature type="domain" description="Amine oxidase" evidence="2">
    <location>
        <begin position="102"/>
        <end position="341"/>
    </location>
</feature>
<organism evidence="3 4">
    <name type="scientific">Kaistella carnis</name>
    <dbReference type="NCBI Taxonomy" id="1241979"/>
    <lineage>
        <taxon>Bacteria</taxon>
        <taxon>Pseudomonadati</taxon>
        <taxon>Bacteroidota</taxon>
        <taxon>Flavobacteriia</taxon>
        <taxon>Flavobacteriales</taxon>
        <taxon>Weeksellaceae</taxon>
        <taxon>Chryseobacterium group</taxon>
        <taxon>Kaistella</taxon>
    </lineage>
</organism>
<feature type="domain" description="Amine oxidase" evidence="2">
    <location>
        <begin position="8"/>
        <end position="83"/>
    </location>
</feature>
<comment type="similarity">
    <text evidence="1">Belongs to the flavin monoamine oxidase family.</text>
</comment>
<evidence type="ECO:0000313" key="4">
    <source>
        <dbReference type="Proteomes" id="UP000270185"/>
    </source>
</evidence>
<sequence>MIIVGGGLSGLLTGYLLKKEGIPFKILDSRNRFGGRINTVYRENEAPIEMGATWFTNQHVNLIALWEELGIERFEQFMDTKVFYEPNPNLHAQILGIPKNEPSYRISGGTSALINRLLEKLNPEDFLLNHTVSQITFTENLVSVKAETIFEGDSVVLALPPKLWANRIDFQPSISEDLKDIALQTLTWMEDSIKVALTFAKPFWMEEQIPRTLFSNVGPVVEFYDQSDAENSRYALCGFINSDFKKLSKSERKQLVINQLKNIFGNPVTEFVTYEERVWSEEVATFQESHSPIYPHQNNGHPIFKTYFEERLIISGSETSSQFPGYMEGAVISAKETIRRILELQLK</sequence>
<protein>
    <submittedName>
        <fullName evidence="3">FAD-dependent oxidoreductase</fullName>
    </submittedName>
</protein>
<gene>
    <name evidence="3" type="ORF">EIB73_01380</name>
</gene>
<dbReference type="SUPFAM" id="SSF51905">
    <property type="entry name" value="FAD/NAD(P)-binding domain"/>
    <property type="match status" value="1"/>
</dbReference>
<accession>A0A3G8XUR7</accession>
<dbReference type="InterPro" id="IPR050703">
    <property type="entry name" value="Flavin_MAO"/>
</dbReference>
<dbReference type="InterPro" id="IPR036188">
    <property type="entry name" value="FAD/NAD-bd_sf"/>
</dbReference>
<evidence type="ECO:0000313" key="3">
    <source>
        <dbReference type="EMBL" id="AZI31906.1"/>
    </source>
</evidence>
<proteinExistence type="inferred from homology"/>
<evidence type="ECO:0000259" key="2">
    <source>
        <dbReference type="Pfam" id="PF01593"/>
    </source>
</evidence>
<dbReference type="Pfam" id="PF01593">
    <property type="entry name" value="Amino_oxidase"/>
    <property type="match status" value="2"/>
</dbReference>
<dbReference type="Proteomes" id="UP000270185">
    <property type="component" value="Chromosome"/>
</dbReference>
<dbReference type="PANTHER" id="PTHR43563">
    <property type="entry name" value="AMINE OXIDASE"/>
    <property type="match status" value="1"/>
</dbReference>
<dbReference type="EMBL" id="CP034159">
    <property type="protein sequence ID" value="AZI31906.1"/>
    <property type="molecule type" value="Genomic_DNA"/>
</dbReference>
<dbReference type="OrthoDB" id="9767561at2"/>